<dbReference type="KEGG" id="trg:TRUGW13939_00964"/>
<feature type="transmembrane region" description="Helical" evidence="8">
    <location>
        <begin position="70"/>
        <end position="88"/>
    </location>
</feature>
<dbReference type="Pfam" id="PF01544">
    <property type="entry name" value="CorA"/>
    <property type="match status" value="1"/>
</dbReference>
<dbReference type="GO" id="GO:0046873">
    <property type="term" value="F:metal ion transmembrane transporter activity"/>
    <property type="evidence" value="ECO:0007669"/>
    <property type="project" value="InterPro"/>
</dbReference>
<dbReference type="Gene3D" id="1.20.120.1780">
    <property type="entry name" value="UbiA prenyltransferase"/>
    <property type="match status" value="1"/>
</dbReference>
<feature type="compositionally biased region" description="Low complexity" evidence="7">
    <location>
        <begin position="344"/>
        <end position="360"/>
    </location>
</feature>
<feature type="transmembrane region" description="Helical" evidence="8">
    <location>
        <begin position="999"/>
        <end position="1017"/>
    </location>
</feature>
<dbReference type="PANTHER" id="PTHR11048:SF39">
    <property type="entry name" value="POLYPRENYL TRANSFERASE AUSN"/>
    <property type="match status" value="1"/>
</dbReference>
<dbReference type="InterPro" id="IPR002523">
    <property type="entry name" value="MgTranspt_CorA/ZnTranspt_ZntB"/>
</dbReference>
<dbReference type="RefSeq" id="XP_035340063.1">
    <property type="nucleotide sequence ID" value="XM_035484170.1"/>
</dbReference>
<dbReference type="Gene3D" id="1.20.58.340">
    <property type="entry name" value="Magnesium transport protein CorA, transmembrane region"/>
    <property type="match status" value="1"/>
</dbReference>
<dbReference type="InterPro" id="IPR039653">
    <property type="entry name" value="Prenyltransferase"/>
</dbReference>
<protein>
    <submittedName>
        <fullName evidence="9">Uncharacterized protein</fullName>
    </submittedName>
</protein>
<dbReference type="GO" id="GO:0006744">
    <property type="term" value="P:ubiquinone biosynthetic process"/>
    <property type="evidence" value="ECO:0007669"/>
    <property type="project" value="TreeGrafter"/>
</dbReference>
<feature type="compositionally biased region" description="Basic and acidic residues" evidence="7">
    <location>
        <begin position="410"/>
        <end position="426"/>
    </location>
</feature>
<evidence type="ECO:0000313" key="9">
    <source>
        <dbReference type="EMBL" id="QKX53884.1"/>
    </source>
</evidence>
<keyword evidence="4 8" id="KW-0812">Transmembrane</keyword>
<feature type="transmembrane region" description="Helical" evidence="8">
    <location>
        <begin position="262"/>
        <end position="281"/>
    </location>
</feature>
<evidence type="ECO:0000256" key="4">
    <source>
        <dbReference type="ARBA" id="ARBA00022692"/>
    </source>
</evidence>
<evidence type="ECO:0000256" key="8">
    <source>
        <dbReference type="SAM" id="Phobius"/>
    </source>
</evidence>
<evidence type="ECO:0000256" key="1">
    <source>
        <dbReference type="ARBA" id="ARBA00004141"/>
    </source>
</evidence>
<gene>
    <name evidence="9" type="ORF">TRUGW13939_00964</name>
</gene>
<evidence type="ECO:0000256" key="5">
    <source>
        <dbReference type="ARBA" id="ARBA00022989"/>
    </source>
</evidence>
<dbReference type="Proteomes" id="UP000509510">
    <property type="component" value="Chromosome I"/>
</dbReference>
<keyword evidence="10" id="KW-1185">Reference proteome</keyword>
<feature type="transmembrane region" description="Helical" evidence="8">
    <location>
        <begin position="38"/>
        <end position="58"/>
    </location>
</feature>
<dbReference type="InterPro" id="IPR045863">
    <property type="entry name" value="CorA_TM1_TM2"/>
</dbReference>
<dbReference type="GO" id="GO:0008412">
    <property type="term" value="F:4-hydroxybenzoate polyprenyltransferase activity"/>
    <property type="evidence" value="ECO:0007669"/>
    <property type="project" value="TreeGrafter"/>
</dbReference>
<proteinExistence type="predicted"/>
<keyword evidence="5 8" id="KW-1133">Transmembrane helix</keyword>
<keyword evidence="6 8" id="KW-0472">Membrane</keyword>
<feature type="transmembrane region" description="Helical" evidence="8">
    <location>
        <begin position="161"/>
        <end position="182"/>
    </location>
</feature>
<dbReference type="PANTHER" id="PTHR11048">
    <property type="entry name" value="PRENYLTRANSFERASES"/>
    <property type="match status" value="1"/>
</dbReference>
<dbReference type="InterPro" id="IPR000537">
    <property type="entry name" value="UbiA_prenyltransferase"/>
</dbReference>
<feature type="transmembrane region" description="Helical" evidence="8">
    <location>
        <begin position="1269"/>
        <end position="1290"/>
    </location>
</feature>
<organism evidence="9 10">
    <name type="scientific">Talaromyces rugulosus</name>
    <name type="common">Penicillium rugulosum</name>
    <dbReference type="NCBI Taxonomy" id="121627"/>
    <lineage>
        <taxon>Eukaryota</taxon>
        <taxon>Fungi</taxon>
        <taxon>Dikarya</taxon>
        <taxon>Ascomycota</taxon>
        <taxon>Pezizomycotina</taxon>
        <taxon>Eurotiomycetes</taxon>
        <taxon>Eurotiomycetidae</taxon>
        <taxon>Eurotiales</taxon>
        <taxon>Trichocomaceae</taxon>
        <taxon>Talaromyces</taxon>
        <taxon>Talaromyces sect. Islandici</taxon>
    </lineage>
</organism>
<feature type="region of interest" description="Disordered" evidence="7">
    <location>
        <begin position="316"/>
        <end position="433"/>
    </location>
</feature>
<feature type="compositionally biased region" description="Basic residues" evidence="7">
    <location>
        <begin position="365"/>
        <end position="379"/>
    </location>
</feature>
<comment type="subcellular location">
    <subcellularLocation>
        <location evidence="1">Membrane</location>
        <topology evidence="1">Multi-pass membrane protein</topology>
    </subcellularLocation>
</comment>
<dbReference type="SUPFAM" id="SSF144083">
    <property type="entry name" value="Magnesium transport protein CorA, transmembrane region"/>
    <property type="match status" value="1"/>
</dbReference>
<name>A0A7H8QIV9_TALRU</name>
<dbReference type="OrthoDB" id="4365639at2759"/>
<evidence type="ECO:0000256" key="7">
    <source>
        <dbReference type="SAM" id="MobiDB-lite"/>
    </source>
</evidence>
<accession>A0A7H8QIV9</accession>
<feature type="transmembrane region" description="Helical" evidence="8">
    <location>
        <begin position="233"/>
        <end position="255"/>
    </location>
</feature>
<evidence type="ECO:0000256" key="6">
    <source>
        <dbReference type="ARBA" id="ARBA00023136"/>
    </source>
</evidence>
<comment type="pathway">
    <text evidence="2">Secondary metabolite biosynthesis.</text>
</comment>
<dbReference type="Pfam" id="PF01040">
    <property type="entry name" value="UbiA"/>
    <property type="match status" value="1"/>
</dbReference>
<dbReference type="GO" id="GO:0005743">
    <property type="term" value="C:mitochondrial inner membrane"/>
    <property type="evidence" value="ECO:0007669"/>
    <property type="project" value="TreeGrafter"/>
</dbReference>
<evidence type="ECO:0000313" key="10">
    <source>
        <dbReference type="Proteomes" id="UP000509510"/>
    </source>
</evidence>
<sequence length="1343" mass="152406">MSYQSREDLFAFLKYRVLPHVPPSVIPYLELVRLSEPLGIPIVLSSFTIGLLYGACVTRPIIQPDEFLELIFYLNLWALVMLYAFRAFNDTVDADYDKKAPRTSFRPVARGTVTKTQGFALSVAKHEVYYPPAILGLGYTSAIFQGMATVGASFLPLSGNFLSTTCLGLACGLLIVIVDTVYSFQDVRDHAKSGVKSLPVLLDDRAKRFLWFLTNVMNILLLVVGQSNDFSPFYYLIPWAGCFVILSAMLLLVDLRVPADCLWWFIRGYLGSLGCLAFLYLPQNIMSQDEQEPRYSPPPFIRRLTLPINRNPTARAFDADFSSDDDDYEKPAPRRVRPTRGYYGSDTSASSSSSSSSSTDDGSRYHSHKGRRKFSRKKNVALESSSIYPFSLPGHHRRQSFTEDGSNKGSDVRDGSDNADSEKPESESSGTLYRTVKDVQHVYSARYTGEKVLYGGLRSAELKTSQYDGKSSQTPLFQWIHFEDSDMNFEVFQDRVEHIQNLTESQRLGISKLLRKVKNKYDSPLQVANRPTIRIMEPGFLAGVEWPADEQPTMQKNPTSATNVAWICFPYFSLEQYQGLFANPKKGAHPMHTLLQTRSSLVGMKREIKQAVCQVSDNPEKLCFHVGQLWSLVIDDSFLVTCGRMSFSTLKGEAVSLNSAPVPGPGLSDSPRILVMYGVSVLWLFKAEECPTWFSFTSRFWQFSPRLVEILYQDRVLNEAAWPRILEYAARSERRKQGPLRLSFRLASRKNKDGLNFMSVGNAQLEQSSPSETVQSLQTNIEESSSIFTIFTQLNSSRTAVKKANSSPGGSGINKSQLSEDLKRMHDFLKHEIEPHERIAYRECPDSSRQEVLSELRAQIQREESFQTAENEIRTETEKSLVEFKKDLVGACDYIFGFFFPLNLTGPSITKFWGSIYRVISAEIPYSHDEPPSRSRVRRGGRFYTNNEPEANEWELELENLVRRFRSIARKLKPFKDVVTMVSPADRAKIQISEALPKAWLHIVMSLVLYMVPRLGYWESKADIAANLLNDGVAAMLKCFLTLDSLLEDTVFTPFDLATLLVYQLGKDVTNSRPDIAQTYSQHFGLLDNEVKTKPLDRSHQTRIQLFKEELRAIVKTIQKQEAVISSIKACHGNKPESRRIRGFEDKKDIEITQDNPYTPGSVVDDALFDEFFKQTRLSSSQPGGYRNFLVGDCRSVISNRQIRVEEIHREGDDLAEWNLEQIETNRNRQDSAVYVFTVVTVIFLPLSTVAGILGMNTNDVRNMEVDQWVFWAVALPLTLIITLICLVATGELRNFLTNLVGLWVQRRMPFSGEGGWNPLDHFDAGHFPVRPRRPRRPRINTF</sequence>
<keyword evidence="3" id="KW-0808">Transferase</keyword>
<evidence type="ECO:0000256" key="2">
    <source>
        <dbReference type="ARBA" id="ARBA00005179"/>
    </source>
</evidence>
<evidence type="ECO:0000256" key="3">
    <source>
        <dbReference type="ARBA" id="ARBA00022679"/>
    </source>
</evidence>
<dbReference type="GeneID" id="55988477"/>
<reference evidence="10" key="1">
    <citation type="submission" date="2020-06" db="EMBL/GenBank/DDBJ databases">
        <title>A chromosome-scale genome assembly of Talaromyces rugulosus W13939.</title>
        <authorList>
            <person name="Wang B."/>
            <person name="Guo L."/>
            <person name="Ye K."/>
            <person name="Wang L."/>
        </authorList>
    </citation>
    <scope>NUCLEOTIDE SEQUENCE [LARGE SCALE GENOMIC DNA]</scope>
    <source>
        <strain evidence="10">W13939</strain>
    </source>
</reference>
<dbReference type="EMBL" id="CP055898">
    <property type="protein sequence ID" value="QKX53884.1"/>
    <property type="molecule type" value="Genomic_DNA"/>
</dbReference>
<feature type="transmembrane region" description="Helical" evidence="8">
    <location>
        <begin position="1233"/>
        <end position="1257"/>
    </location>
</feature>